<dbReference type="InterPro" id="IPR036855">
    <property type="entry name" value="Znf_CCCH_sf"/>
</dbReference>
<evidence type="ECO:0000256" key="5">
    <source>
        <dbReference type="SAM" id="MobiDB-lite"/>
    </source>
</evidence>
<dbReference type="EMBL" id="KZ819606">
    <property type="protein sequence ID" value="PWN31973.1"/>
    <property type="molecule type" value="Genomic_DNA"/>
</dbReference>
<keyword evidence="8" id="KW-1185">Reference proteome</keyword>
<dbReference type="GO" id="GO:0008270">
    <property type="term" value="F:zinc ion binding"/>
    <property type="evidence" value="ECO:0007669"/>
    <property type="project" value="UniProtKB-KW"/>
</dbReference>
<dbReference type="InterPro" id="IPR000571">
    <property type="entry name" value="Znf_CCCH"/>
</dbReference>
<accession>A0A316V6Z0</accession>
<feature type="domain" description="C3H1-type" evidence="6">
    <location>
        <begin position="201"/>
        <end position="229"/>
    </location>
</feature>
<feature type="zinc finger region" description="C3H1-type" evidence="4">
    <location>
        <begin position="201"/>
        <end position="229"/>
    </location>
</feature>
<organism evidence="7 8">
    <name type="scientific">Meira miltonrushii</name>
    <dbReference type="NCBI Taxonomy" id="1280837"/>
    <lineage>
        <taxon>Eukaryota</taxon>
        <taxon>Fungi</taxon>
        <taxon>Dikarya</taxon>
        <taxon>Basidiomycota</taxon>
        <taxon>Ustilaginomycotina</taxon>
        <taxon>Exobasidiomycetes</taxon>
        <taxon>Exobasidiales</taxon>
        <taxon>Brachybasidiaceae</taxon>
        <taxon>Meira</taxon>
    </lineage>
</organism>
<gene>
    <name evidence="7" type="ORF">FA14DRAFT_114954</name>
</gene>
<dbReference type="GeneID" id="37017866"/>
<dbReference type="AlphaFoldDB" id="A0A316V6Z0"/>
<sequence>NATSSDAAEQDGWVKRKSTHNMSLVSSKTFEKTEPARLAAMAATQSAKEASKSAKADARGSKGNSTRSKARGSIRRGDNMGEVIIDGVIFEFDESGTKLVKKADQSSTDEPAKAEDEATQSIESSSATPLRTSVNGQQFIRTKTGNLISQALLDQRKENKRNSEKLKKLDQIGKEIAERQLLRGGSGSRGRGRGGSKMLSARNKTLCAHFNKTGQCKNGLSCPYKHDPSKLAICPRILRPNGCPLPSGTCPLSHESKPERVPHCVHYLSTAGNCRNGDSCAYVHPSSEVHLTNESQICVDFSDFGWCQKGAKCDQRHTWDCPEFLRKGKCDRRGCKLMHVVR</sequence>
<evidence type="ECO:0000256" key="3">
    <source>
        <dbReference type="ARBA" id="ARBA00022833"/>
    </source>
</evidence>
<dbReference type="STRING" id="1280837.A0A316V6Z0"/>
<dbReference type="RefSeq" id="XP_025352275.1">
    <property type="nucleotide sequence ID" value="XM_025496085.1"/>
</dbReference>
<evidence type="ECO:0000259" key="6">
    <source>
        <dbReference type="PROSITE" id="PS50103"/>
    </source>
</evidence>
<proteinExistence type="predicted"/>
<keyword evidence="1 4" id="KW-0479">Metal-binding</keyword>
<dbReference type="SUPFAM" id="SSF90229">
    <property type="entry name" value="CCCH zinc finger"/>
    <property type="match status" value="2"/>
</dbReference>
<dbReference type="SMART" id="SM00356">
    <property type="entry name" value="ZnF_C3H1"/>
    <property type="match status" value="4"/>
</dbReference>
<dbReference type="OrthoDB" id="3362535at2759"/>
<dbReference type="Pfam" id="PF00642">
    <property type="entry name" value="zf-CCCH"/>
    <property type="match status" value="1"/>
</dbReference>
<dbReference type="InParanoid" id="A0A316V6Z0"/>
<feature type="region of interest" description="Disordered" evidence="5">
    <location>
        <begin position="101"/>
        <end position="138"/>
    </location>
</feature>
<protein>
    <recommendedName>
        <fullName evidence="6">C3H1-type domain-containing protein</fullName>
    </recommendedName>
</protein>
<keyword evidence="3 4" id="KW-0862">Zinc</keyword>
<feature type="zinc finger region" description="C3H1-type" evidence="4">
    <location>
        <begin position="292"/>
        <end position="320"/>
    </location>
</feature>
<dbReference type="PROSITE" id="PS50103">
    <property type="entry name" value="ZF_C3H1"/>
    <property type="match status" value="3"/>
</dbReference>
<evidence type="ECO:0000256" key="2">
    <source>
        <dbReference type="ARBA" id="ARBA00022771"/>
    </source>
</evidence>
<evidence type="ECO:0000313" key="8">
    <source>
        <dbReference type="Proteomes" id="UP000245771"/>
    </source>
</evidence>
<feature type="compositionally biased region" description="Basic and acidic residues" evidence="5">
    <location>
        <begin position="49"/>
        <end position="60"/>
    </location>
</feature>
<feature type="non-terminal residue" evidence="7">
    <location>
        <position position="1"/>
    </location>
</feature>
<feature type="compositionally biased region" description="Polar residues" evidence="5">
    <location>
        <begin position="119"/>
        <end position="138"/>
    </location>
</feature>
<evidence type="ECO:0000313" key="7">
    <source>
        <dbReference type="EMBL" id="PWN31973.1"/>
    </source>
</evidence>
<feature type="non-terminal residue" evidence="7">
    <location>
        <position position="342"/>
    </location>
</feature>
<name>A0A316V6Z0_9BASI</name>
<dbReference type="PANTHER" id="PTHR46156">
    <property type="entry name" value="CCCH ZINGC FINGER"/>
    <property type="match status" value="1"/>
</dbReference>
<keyword evidence="2 4" id="KW-0863">Zinc-finger</keyword>
<dbReference type="Proteomes" id="UP000245771">
    <property type="component" value="Unassembled WGS sequence"/>
</dbReference>
<evidence type="ECO:0000256" key="4">
    <source>
        <dbReference type="PROSITE-ProRule" id="PRU00723"/>
    </source>
</evidence>
<evidence type="ECO:0000256" key="1">
    <source>
        <dbReference type="ARBA" id="ARBA00022723"/>
    </source>
</evidence>
<feature type="domain" description="C3H1-type" evidence="6">
    <location>
        <begin position="292"/>
        <end position="320"/>
    </location>
</feature>
<dbReference type="PANTHER" id="PTHR46156:SF1">
    <property type="entry name" value="ZINC FINGER CCCH DOMAIN-CONTAINING PROTEIN 3"/>
    <property type="match status" value="1"/>
</dbReference>
<dbReference type="GO" id="GO:0005634">
    <property type="term" value="C:nucleus"/>
    <property type="evidence" value="ECO:0007669"/>
    <property type="project" value="TreeGrafter"/>
</dbReference>
<feature type="region of interest" description="Disordered" evidence="5">
    <location>
        <begin position="1"/>
        <end position="74"/>
    </location>
</feature>
<reference evidence="7 8" key="1">
    <citation type="journal article" date="2018" name="Mol. Biol. Evol.">
        <title>Broad Genomic Sampling Reveals a Smut Pathogenic Ancestry of the Fungal Clade Ustilaginomycotina.</title>
        <authorList>
            <person name="Kijpornyongpan T."/>
            <person name="Mondo S.J."/>
            <person name="Barry K."/>
            <person name="Sandor L."/>
            <person name="Lee J."/>
            <person name="Lipzen A."/>
            <person name="Pangilinan J."/>
            <person name="LaButti K."/>
            <person name="Hainaut M."/>
            <person name="Henrissat B."/>
            <person name="Grigoriev I.V."/>
            <person name="Spatafora J.W."/>
            <person name="Aime M.C."/>
        </authorList>
    </citation>
    <scope>NUCLEOTIDE SEQUENCE [LARGE SCALE GENOMIC DNA]</scope>
    <source>
        <strain evidence="7 8">MCA 3882</strain>
    </source>
</reference>
<dbReference type="Gene3D" id="4.10.1000.10">
    <property type="entry name" value="Zinc finger, CCCH-type"/>
    <property type="match status" value="1"/>
</dbReference>
<feature type="domain" description="C3H1-type" evidence="6">
    <location>
        <begin position="258"/>
        <end position="287"/>
    </location>
</feature>
<dbReference type="Gene3D" id="6.10.250.3220">
    <property type="match status" value="2"/>
</dbReference>
<feature type="zinc finger region" description="C3H1-type" evidence="4">
    <location>
        <begin position="258"/>
        <end position="287"/>
    </location>
</feature>